<dbReference type="EMBL" id="CP009922">
    <property type="protein sequence ID" value="AKG43341.1"/>
    <property type="molecule type" value="Genomic_DNA"/>
</dbReference>
<proteinExistence type="predicted"/>
<dbReference type="KEGG" id="sxi:SXIM_19570"/>
<dbReference type="Proteomes" id="UP000034034">
    <property type="component" value="Chromosome"/>
</dbReference>
<keyword evidence="2" id="KW-1185">Reference proteome</keyword>
<accession>A0A0F7CNQ9</accession>
<name>A0A0F7CNQ9_9ACTN</name>
<dbReference type="HOGENOM" id="CLU_3318024_0_0_11"/>
<protein>
    <submittedName>
        <fullName evidence="1">Uncharacterized protein</fullName>
    </submittedName>
</protein>
<dbReference type="AlphaFoldDB" id="A0A0F7CNQ9"/>
<evidence type="ECO:0000313" key="1">
    <source>
        <dbReference type="EMBL" id="AKG43341.1"/>
    </source>
</evidence>
<organism evidence="1 2">
    <name type="scientific">Streptomyces xiamenensis</name>
    <dbReference type="NCBI Taxonomy" id="408015"/>
    <lineage>
        <taxon>Bacteria</taxon>
        <taxon>Bacillati</taxon>
        <taxon>Actinomycetota</taxon>
        <taxon>Actinomycetes</taxon>
        <taxon>Kitasatosporales</taxon>
        <taxon>Streptomycetaceae</taxon>
        <taxon>Streptomyces</taxon>
    </lineage>
</organism>
<gene>
    <name evidence="1" type="ORF">SXIM_19570</name>
</gene>
<sequence length="39" mass="4349">MNRRRAKKLSAALVGAARFGTAADAARPLRRTVQKRQRV</sequence>
<evidence type="ECO:0000313" key="2">
    <source>
        <dbReference type="Proteomes" id="UP000034034"/>
    </source>
</evidence>
<reference evidence="1" key="1">
    <citation type="submission" date="2019-08" db="EMBL/GenBank/DDBJ databases">
        <title>Complete genome sequence of a mangrove-derived Streptomyces xiamenensis.</title>
        <authorList>
            <person name="Xu J."/>
        </authorList>
    </citation>
    <scope>NUCLEOTIDE SEQUENCE</scope>
    <source>
        <strain evidence="1">318</strain>
    </source>
</reference>